<dbReference type="Gene3D" id="1.10.8.50">
    <property type="match status" value="1"/>
</dbReference>
<dbReference type="GO" id="GO:0003684">
    <property type="term" value="F:damaged DNA binding"/>
    <property type="evidence" value="ECO:0007669"/>
    <property type="project" value="InterPro"/>
</dbReference>
<dbReference type="GO" id="GO:0003906">
    <property type="term" value="F:DNA-(apurinic or apyrimidinic site) endonuclease activity"/>
    <property type="evidence" value="ECO:0007669"/>
    <property type="project" value="InterPro"/>
</dbReference>
<organism evidence="11 12">
    <name type="scientific">Mucilaginibacter pallidiroseus</name>
    <dbReference type="NCBI Taxonomy" id="2599295"/>
    <lineage>
        <taxon>Bacteria</taxon>
        <taxon>Pseudomonadati</taxon>
        <taxon>Bacteroidota</taxon>
        <taxon>Sphingobacteriia</taxon>
        <taxon>Sphingobacteriales</taxon>
        <taxon>Sphingobacteriaceae</taxon>
        <taxon>Mucilaginibacter</taxon>
    </lineage>
</organism>
<evidence type="ECO:0000256" key="9">
    <source>
        <dbReference type="ARBA" id="ARBA00023295"/>
    </source>
</evidence>
<evidence type="ECO:0000256" key="3">
    <source>
        <dbReference type="ARBA" id="ARBA00022763"/>
    </source>
</evidence>
<evidence type="ECO:0000313" key="11">
    <source>
        <dbReference type="EMBL" id="TWR25247.1"/>
    </source>
</evidence>
<evidence type="ECO:0000259" key="10">
    <source>
        <dbReference type="PROSITE" id="PS51068"/>
    </source>
</evidence>
<comment type="catalytic activity">
    <reaction evidence="1">
        <text>Hydrolysis of DNA containing ring-opened 7-methylguanine residues, releasing 2,6-diamino-4-hydroxy-5-(N-methyl)formamidopyrimidine.</text>
        <dbReference type="EC" id="3.2.2.23"/>
    </reaction>
</comment>
<evidence type="ECO:0000256" key="5">
    <source>
        <dbReference type="ARBA" id="ARBA00023125"/>
    </source>
</evidence>
<keyword evidence="8" id="KW-0511">Multifunctional enzyme</keyword>
<evidence type="ECO:0000256" key="7">
    <source>
        <dbReference type="ARBA" id="ARBA00023239"/>
    </source>
</evidence>
<dbReference type="SUPFAM" id="SSF46946">
    <property type="entry name" value="S13-like H2TH domain"/>
    <property type="match status" value="1"/>
</dbReference>
<accession>A0A563U0U5</accession>
<dbReference type="Pfam" id="PF06831">
    <property type="entry name" value="H2TH"/>
    <property type="match status" value="1"/>
</dbReference>
<dbReference type="GO" id="GO:0034039">
    <property type="term" value="F:8-oxo-7,8-dihydroguanine DNA N-glycosylase activity"/>
    <property type="evidence" value="ECO:0007669"/>
    <property type="project" value="TreeGrafter"/>
</dbReference>
<protein>
    <submittedName>
        <fullName evidence="11">Fpg/Nei family DNA glycosylase</fullName>
    </submittedName>
</protein>
<dbReference type="EMBL" id="VOEJ01000009">
    <property type="protein sequence ID" value="TWR25247.1"/>
    <property type="molecule type" value="Genomic_DNA"/>
</dbReference>
<dbReference type="PROSITE" id="PS51068">
    <property type="entry name" value="FPG_CAT"/>
    <property type="match status" value="1"/>
</dbReference>
<dbReference type="InterPro" id="IPR035937">
    <property type="entry name" value="FPG_N"/>
</dbReference>
<comment type="similarity">
    <text evidence="2">Belongs to the FPG family.</text>
</comment>
<evidence type="ECO:0000313" key="12">
    <source>
        <dbReference type="Proteomes" id="UP000320042"/>
    </source>
</evidence>
<dbReference type="SUPFAM" id="SSF81624">
    <property type="entry name" value="N-terminal domain of MutM-like DNA repair proteins"/>
    <property type="match status" value="1"/>
</dbReference>
<dbReference type="SMART" id="SM00898">
    <property type="entry name" value="Fapy_DNA_glyco"/>
    <property type="match status" value="1"/>
</dbReference>
<dbReference type="GO" id="GO:0016829">
    <property type="term" value="F:lyase activity"/>
    <property type="evidence" value="ECO:0007669"/>
    <property type="project" value="UniProtKB-KW"/>
</dbReference>
<dbReference type="AlphaFoldDB" id="A0A563U0U5"/>
<dbReference type="PANTHER" id="PTHR22993:SF9">
    <property type="entry name" value="FORMAMIDOPYRIMIDINE-DNA GLYCOSYLASE"/>
    <property type="match status" value="1"/>
</dbReference>
<proteinExistence type="inferred from homology"/>
<dbReference type="OrthoDB" id="9800855at2"/>
<dbReference type="Gene3D" id="3.20.190.10">
    <property type="entry name" value="MutM-like, N-terminal"/>
    <property type="match status" value="1"/>
</dbReference>
<name>A0A563U0U5_9SPHI</name>
<dbReference type="PANTHER" id="PTHR22993">
    <property type="entry name" value="FORMAMIDOPYRIMIDINE-DNA GLYCOSYLASE"/>
    <property type="match status" value="1"/>
</dbReference>
<dbReference type="GO" id="GO:0008270">
    <property type="term" value="F:zinc ion binding"/>
    <property type="evidence" value="ECO:0007669"/>
    <property type="project" value="InterPro"/>
</dbReference>
<keyword evidence="4" id="KW-0378">Hydrolase</keyword>
<dbReference type="Pfam" id="PF01149">
    <property type="entry name" value="Fapy_DNA_glyco"/>
    <property type="match status" value="1"/>
</dbReference>
<evidence type="ECO:0000256" key="8">
    <source>
        <dbReference type="ARBA" id="ARBA00023268"/>
    </source>
</evidence>
<reference evidence="11 12" key="1">
    <citation type="submission" date="2019-07" db="EMBL/GenBank/DDBJ databases">
        <authorList>
            <person name="Kim J."/>
        </authorList>
    </citation>
    <scope>NUCLEOTIDE SEQUENCE [LARGE SCALE GENOMIC DNA]</scope>
    <source>
        <strain evidence="12">dk17</strain>
    </source>
</reference>
<dbReference type="InterPro" id="IPR010979">
    <property type="entry name" value="Ribosomal_uS13-like_H2TH"/>
</dbReference>
<evidence type="ECO:0000256" key="6">
    <source>
        <dbReference type="ARBA" id="ARBA00023204"/>
    </source>
</evidence>
<dbReference type="RefSeq" id="WP_146383218.1">
    <property type="nucleotide sequence ID" value="NZ_VOEJ01000009.1"/>
</dbReference>
<feature type="domain" description="Formamidopyrimidine-DNA glycosylase catalytic" evidence="10">
    <location>
        <begin position="2"/>
        <end position="105"/>
    </location>
</feature>
<sequence>MPEIPDLNIFRRNLAEKLVGRQLTDIRFLITRRLKNTEEEFAAALIGAHLTSIIRTGKELHFEFDNGHTLGLHLMLYGELHWFTGTNENKFPIAELMFSDGTGLSISDWQKSVIITLDPEVATVPDALSIPAGYLSAALGKTSRPIKTVLTDGKTVVGIGNAYVDEILYDANISPLSVANKIPDKAIKALEDAVKNVLVNAEEHIYANFPETISEKERDFLQVHRPKQTHTLKGEEIIKMDINKRSTYYIAKQKLYE</sequence>
<comment type="caution">
    <text evidence="11">The sequence shown here is derived from an EMBL/GenBank/DDBJ whole genome shotgun (WGS) entry which is preliminary data.</text>
</comment>
<dbReference type="InterPro" id="IPR012319">
    <property type="entry name" value="FPG_cat"/>
</dbReference>
<dbReference type="GO" id="GO:0006284">
    <property type="term" value="P:base-excision repair"/>
    <property type="evidence" value="ECO:0007669"/>
    <property type="project" value="InterPro"/>
</dbReference>
<dbReference type="SMART" id="SM01232">
    <property type="entry name" value="H2TH"/>
    <property type="match status" value="1"/>
</dbReference>
<gene>
    <name evidence="11" type="ORF">FPZ43_17410</name>
</gene>
<keyword evidence="9" id="KW-0326">Glycosidase</keyword>
<keyword evidence="3" id="KW-0227">DNA damage</keyword>
<keyword evidence="5" id="KW-0238">DNA-binding</keyword>
<evidence type="ECO:0000256" key="2">
    <source>
        <dbReference type="ARBA" id="ARBA00009409"/>
    </source>
</evidence>
<keyword evidence="12" id="KW-1185">Reference proteome</keyword>
<dbReference type="InterPro" id="IPR015886">
    <property type="entry name" value="H2TH_FPG"/>
</dbReference>
<dbReference type="Proteomes" id="UP000320042">
    <property type="component" value="Unassembled WGS sequence"/>
</dbReference>
<evidence type="ECO:0000256" key="1">
    <source>
        <dbReference type="ARBA" id="ARBA00001668"/>
    </source>
</evidence>
<evidence type="ECO:0000256" key="4">
    <source>
        <dbReference type="ARBA" id="ARBA00022801"/>
    </source>
</evidence>
<keyword evidence="7" id="KW-0456">Lyase</keyword>
<keyword evidence="6" id="KW-0234">DNA repair</keyword>